<dbReference type="PANTHER" id="PTHR30189">
    <property type="entry name" value="LPS-ASSEMBLY PROTEIN"/>
    <property type="match status" value="1"/>
</dbReference>
<dbReference type="Pfam" id="PF19838">
    <property type="entry name" value="LptD_2"/>
    <property type="match status" value="1"/>
</dbReference>
<comment type="caution">
    <text evidence="3">The sequence shown here is derived from an EMBL/GenBank/DDBJ whole genome shotgun (WGS) entry which is preliminary data.</text>
</comment>
<evidence type="ECO:0000313" key="4">
    <source>
        <dbReference type="Proteomes" id="UP001267426"/>
    </source>
</evidence>
<proteinExistence type="predicted"/>
<reference evidence="3 4" key="1">
    <citation type="submission" date="2023-09" db="EMBL/GenBank/DDBJ databases">
        <authorList>
            <person name="Rey-Velasco X."/>
        </authorList>
    </citation>
    <scope>NUCLEOTIDE SEQUENCE [LARGE SCALE GENOMIC DNA]</scope>
    <source>
        <strain evidence="3 4">F394</strain>
    </source>
</reference>
<feature type="domain" description="LPS-assembly protein LptD central" evidence="2">
    <location>
        <begin position="232"/>
        <end position="704"/>
    </location>
</feature>
<protein>
    <submittedName>
        <fullName evidence="3">LPS assembly protein LptD</fullName>
    </submittedName>
</protein>
<evidence type="ECO:0000313" key="3">
    <source>
        <dbReference type="EMBL" id="MDT0631626.1"/>
    </source>
</evidence>
<dbReference type="RefSeq" id="WP_311662967.1">
    <property type="nucleotide sequence ID" value="NZ_JAVRHT010000014.1"/>
</dbReference>
<gene>
    <name evidence="3" type="ORF">RM540_07670</name>
</gene>
<accession>A0ABU3BR16</accession>
<dbReference type="PANTHER" id="PTHR30189:SF1">
    <property type="entry name" value="LPS-ASSEMBLY PROTEIN LPTD"/>
    <property type="match status" value="1"/>
</dbReference>
<sequence length="896" mass="96853">MPRRPAPPRSWFLAAAVVALWAGRGAAAQEADTVAVDTAGVVRPAPPAVALPAVPAGPPVDVGLPVAGAAEGGLEAPVAYTARDSVRIVLARRDSLGPDEAPDDVVTLFGEAQATYQEATVGAGRLQYRAGAQTVRADPLGSDSSAVGVPQFQSGSESFQGDAFVYNLASQRGRVTGARTQIQDGYLLGGVIKQRTEDVVYAQDAAYTTCELDHPHYALEAGRLKVVGGEEVYSGPVRLKILGITMPVILPFGYFPTAEGRRSGPLPVRYGQESGFGLFLDNVGWYWAISDYLDAQATAKVGTEGSFLVRGAARYNKLYAYNGDVSLQVGRLRSGEPTDPDFSPRIPFNLRVSHNQTLPAGQRLTASVNLRSESQRFVAQSVEDQVETSTQSSVGYSQSWPSVGRALNVSLQAYQDFTGATPRTSVTFPTLSFTQQRRFPFRRGRDDRWYEKISVAYSNQTTNSFNFQATADTSVSALEGLFSPSAFADATGRDQRFVYQVTQNVPVQAAFQIPRFNLSLSPSLNYRETWVGERTEIVVDSAGAFDSRQVPGFTAVRQAALSASASTEFYGTFPLRVGRIDGLRHTVRPNVSLQFEPDYEAFGFVRETAPNPQGETRRYAIVPGIPLNPQRALSFGVSNAFLVRTASTDSTGETTRTARQVLSLDVSGSYNFAATERPLSDVSARATSQFWGVSANGNATFSPYAIDSTGRSLTQTYLDQTGRPLRLSAVSLRLSRSFKLGGAGREEDVRPVVAAPGTEAYDPGAFGPRPAVVGYIDYAAPLSFSLSATINHRPAPGALRPTTATIELGQLNARLTPKWSVSGRTGFDLVQMEPTATSLQLRRDLHCWEMAIGWQPLGPVRGFSFSLYVKSGYLRDILRINVPQSTVRRLPFPTGF</sequence>
<dbReference type="Proteomes" id="UP001267426">
    <property type="component" value="Unassembled WGS sequence"/>
</dbReference>
<feature type="signal peptide" evidence="1">
    <location>
        <begin position="1"/>
        <end position="28"/>
    </location>
</feature>
<evidence type="ECO:0000259" key="2">
    <source>
        <dbReference type="Pfam" id="PF19838"/>
    </source>
</evidence>
<dbReference type="InterPro" id="IPR050218">
    <property type="entry name" value="LptD"/>
</dbReference>
<feature type="chain" id="PRO_5046707541" evidence="1">
    <location>
        <begin position="29"/>
        <end position="896"/>
    </location>
</feature>
<evidence type="ECO:0000256" key="1">
    <source>
        <dbReference type="SAM" id="SignalP"/>
    </source>
</evidence>
<dbReference type="InterPro" id="IPR045659">
    <property type="entry name" value="LptD_2"/>
</dbReference>
<name>A0ABU3BR16_9BACT</name>
<organism evidence="3 4">
    <name type="scientific">Rubrivirga litoralis</name>
    <dbReference type="NCBI Taxonomy" id="3075598"/>
    <lineage>
        <taxon>Bacteria</taxon>
        <taxon>Pseudomonadati</taxon>
        <taxon>Rhodothermota</taxon>
        <taxon>Rhodothermia</taxon>
        <taxon>Rhodothermales</taxon>
        <taxon>Rubricoccaceae</taxon>
        <taxon>Rubrivirga</taxon>
    </lineage>
</organism>
<keyword evidence="4" id="KW-1185">Reference proteome</keyword>
<dbReference type="EMBL" id="JAVRHT010000014">
    <property type="protein sequence ID" value="MDT0631626.1"/>
    <property type="molecule type" value="Genomic_DNA"/>
</dbReference>
<keyword evidence="1" id="KW-0732">Signal</keyword>